<keyword evidence="2" id="KW-1185">Reference proteome</keyword>
<comment type="caution">
    <text evidence="1">The sequence shown here is derived from an EMBL/GenBank/DDBJ whole genome shotgun (WGS) entry which is preliminary data.</text>
</comment>
<evidence type="ECO:0008006" key="3">
    <source>
        <dbReference type="Google" id="ProtNLM"/>
    </source>
</evidence>
<organism evidence="1 2">
    <name type="scientific">Lentinula boryana</name>
    <dbReference type="NCBI Taxonomy" id="40481"/>
    <lineage>
        <taxon>Eukaryota</taxon>
        <taxon>Fungi</taxon>
        <taxon>Dikarya</taxon>
        <taxon>Basidiomycota</taxon>
        <taxon>Agaricomycotina</taxon>
        <taxon>Agaricomycetes</taxon>
        <taxon>Agaricomycetidae</taxon>
        <taxon>Agaricales</taxon>
        <taxon>Marasmiineae</taxon>
        <taxon>Omphalotaceae</taxon>
        <taxon>Lentinula</taxon>
    </lineage>
</organism>
<dbReference type="EMBL" id="MU790553">
    <property type="protein sequence ID" value="KAJ3998712.1"/>
    <property type="molecule type" value="Genomic_DNA"/>
</dbReference>
<accession>A0ABQ8QJS5</accession>
<dbReference type="Proteomes" id="UP001163828">
    <property type="component" value="Unassembled WGS sequence"/>
</dbReference>
<gene>
    <name evidence="1" type="ORF">F5050DRAFT_1171201</name>
</gene>
<evidence type="ECO:0000313" key="2">
    <source>
        <dbReference type="Proteomes" id="UP001163828"/>
    </source>
</evidence>
<protein>
    <recommendedName>
        <fullName evidence="3">F-box domain-containing protein</fullName>
    </recommendedName>
</protein>
<name>A0ABQ8QJS5_9AGAR</name>
<reference evidence="1" key="1">
    <citation type="submission" date="2022-08" db="EMBL/GenBank/DDBJ databases">
        <authorList>
            <consortium name="DOE Joint Genome Institute"/>
            <person name="Min B."/>
            <person name="Riley R."/>
            <person name="Sierra-Patev S."/>
            <person name="Naranjo-Ortiz M."/>
            <person name="Looney B."/>
            <person name="Konkel Z."/>
            <person name="Slot J.C."/>
            <person name="Sakamoto Y."/>
            <person name="Steenwyk J.L."/>
            <person name="Rokas A."/>
            <person name="Carro J."/>
            <person name="Camarero S."/>
            <person name="Ferreira P."/>
            <person name="Molpeceres G."/>
            <person name="Ruiz-Duenas F.J."/>
            <person name="Serrano A."/>
            <person name="Henrissat B."/>
            <person name="Drula E."/>
            <person name="Hughes K.W."/>
            <person name="Mata J.L."/>
            <person name="Ishikawa N.K."/>
            <person name="Vargas-Isla R."/>
            <person name="Ushijima S."/>
            <person name="Smith C.A."/>
            <person name="Ahrendt S."/>
            <person name="Andreopoulos W."/>
            <person name="He G."/>
            <person name="Labutti K."/>
            <person name="Lipzen A."/>
            <person name="Ng V."/>
            <person name="Sandor L."/>
            <person name="Barry K."/>
            <person name="Martinez A.T."/>
            <person name="Xiao Y."/>
            <person name="Gibbons J.G."/>
            <person name="Terashima K."/>
            <person name="Hibbett D.S."/>
            <person name="Grigoriev I.V."/>
        </authorList>
    </citation>
    <scope>NUCLEOTIDE SEQUENCE</scope>
    <source>
        <strain evidence="1">TFB10827</strain>
    </source>
</reference>
<proteinExistence type="predicted"/>
<evidence type="ECO:0000313" key="1">
    <source>
        <dbReference type="EMBL" id="KAJ3998712.1"/>
    </source>
</evidence>
<sequence length="271" mass="31079">MSNRRERALTGNSHIMEVSVRAALRQQAHQANINTSQNKQEMAQDFRNIYSTLTCGLSSEETKLAVMPPPPELMTLLVRNMIYPDILSAFIPDLLEVLSNVEKWRKIANARACHALMCDEYWPHYDKPYPSGLTNSDRKVLQLISNAQEVTRTKYIEILQQYCNLHLYNIWTSQSPVDAEHFTQVFQSYFASDTTELYLSLRDLTPTEKTQFTEVKKGWVEFITECAKNGYSVHLYQQTQCSNYEPGTTSCTNRSLPRLGSEANRHIGANI</sequence>